<keyword evidence="2" id="KW-1185">Reference proteome</keyword>
<comment type="caution">
    <text evidence="1">The sequence shown here is derived from an EMBL/GenBank/DDBJ whole genome shotgun (WGS) entry which is preliminary data.</text>
</comment>
<dbReference type="AlphaFoldDB" id="A0A8B6BNA6"/>
<organism evidence="1 2">
    <name type="scientific">Mytilus galloprovincialis</name>
    <name type="common">Mediterranean mussel</name>
    <dbReference type="NCBI Taxonomy" id="29158"/>
    <lineage>
        <taxon>Eukaryota</taxon>
        <taxon>Metazoa</taxon>
        <taxon>Spiralia</taxon>
        <taxon>Lophotrochozoa</taxon>
        <taxon>Mollusca</taxon>
        <taxon>Bivalvia</taxon>
        <taxon>Autobranchia</taxon>
        <taxon>Pteriomorphia</taxon>
        <taxon>Mytilida</taxon>
        <taxon>Mytiloidea</taxon>
        <taxon>Mytilidae</taxon>
        <taxon>Mytilinae</taxon>
        <taxon>Mytilus</taxon>
    </lineage>
</organism>
<proteinExistence type="predicted"/>
<reference evidence="1" key="1">
    <citation type="submission" date="2018-11" db="EMBL/GenBank/DDBJ databases">
        <authorList>
            <person name="Alioto T."/>
            <person name="Alioto T."/>
        </authorList>
    </citation>
    <scope>NUCLEOTIDE SEQUENCE</scope>
</reference>
<dbReference type="OrthoDB" id="6139141at2759"/>
<evidence type="ECO:0000313" key="1">
    <source>
        <dbReference type="EMBL" id="VDH92673.1"/>
    </source>
</evidence>
<dbReference type="EMBL" id="UYJE01000360">
    <property type="protein sequence ID" value="VDH92673.1"/>
    <property type="molecule type" value="Genomic_DNA"/>
</dbReference>
<accession>A0A8B6BNA6</accession>
<evidence type="ECO:0000313" key="2">
    <source>
        <dbReference type="Proteomes" id="UP000596742"/>
    </source>
</evidence>
<protein>
    <submittedName>
        <fullName evidence="1">Uncharacterized protein</fullName>
    </submittedName>
</protein>
<sequence length="79" mass="9269">MTWEMQADVGGKDHLPKRGFNEACLLTTTIRPDIVLWSRISRHVILVELTVPWKSRLEEAHKRKLAKYQELVTDIQEKN</sequence>
<dbReference type="Proteomes" id="UP000596742">
    <property type="component" value="Unassembled WGS sequence"/>
</dbReference>
<name>A0A8B6BNA6_MYTGA</name>
<gene>
    <name evidence="1" type="ORF">MGAL_10B082282</name>
</gene>